<dbReference type="CDD" id="cd00761">
    <property type="entry name" value="Glyco_tranf_GTA_type"/>
    <property type="match status" value="1"/>
</dbReference>
<dbReference type="PANTHER" id="PTHR43685">
    <property type="entry name" value="GLYCOSYLTRANSFERASE"/>
    <property type="match status" value="1"/>
</dbReference>
<dbReference type="InterPro" id="IPR029044">
    <property type="entry name" value="Nucleotide-diphossugar_trans"/>
</dbReference>
<keyword evidence="3" id="KW-1185">Reference proteome</keyword>
<proteinExistence type="predicted"/>
<keyword evidence="2" id="KW-0808">Transferase</keyword>
<feature type="domain" description="Glycosyltransferase 2-like" evidence="1">
    <location>
        <begin position="8"/>
        <end position="172"/>
    </location>
</feature>
<sequence>MSVSPEVSIIVPVFNAGEKLVRSIESLLNQTLKDIEIIIVNDASTDDSGVVIDRLANDNAKIIPVHLPENKGVHEARLAGLKVSKASWIGFLDADDFARAKMFDGMLSAAESNDVDIVVCGSDRVTPERKVIAPKLRFQRSAKVTSDVFERFCAFDFGTGMLWNKLFKRSVIEPWFDLHFPWRQSINEDLLLNLGCFYNADSVYLLNEQLHEYVLVDSSVTTQMENCWAYVETYRAYALAVTCYKSLGKEAVINIIDMYRTQISWGTYHVESAALLEGYQEQLQEATILLSKENPHALAEIVARPKNMTVNGRLALKSLYISIKNRLKNFF</sequence>
<protein>
    <submittedName>
        <fullName evidence="2">Glycosyl transferase family 2</fullName>
    </submittedName>
</protein>
<dbReference type="EMBL" id="FTOH01000004">
    <property type="protein sequence ID" value="SIS75071.1"/>
    <property type="molecule type" value="Genomic_DNA"/>
</dbReference>
<dbReference type="Proteomes" id="UP000185639">
    <property type="component" value="Unassembled WGS sequence"/>
</dbReference>
<evidence type="ECO:0000313" key="2">
    <source>
        <dbReference type="EMBL" id="SIS75071.1"/>
    </source>
</evidence>
<dbReference type="SUPFAM" id="SSF53448">
    <property type="entry name" value="Nucleotide-diphospho-sugar transferases"/>
    <property type="match status" value="1"/>
</dbReference>
<dbReference type="Pfam" id="PF00535">
    <property type="entry name" value="Glycos_transf_2"/>
    <property type="match status" value="1"/>
</dbReference>
<accession>A0A1N7LMV9</accession>
<organism evidence="2 3">
    <name type="scientific">Thalassolituus maritimus</name>
    <dbReference type="NCBI Taxonomy" id="484498"/>
    <lineage>
        <taxon>Bacteria</taxon>
        <taxon>Pseudomonadati</taxon>
        <taxon>Pseudomonadota</taxon>
        <taxon>Gammaproteobacteria</taxon>
        <taxon>Oceanospirillales</taxon>
        <taxon>Oceanospirillaceae</taxon>
        <taxon>Thalassolituus</taxon>
    </lineage>
</organism>
<reference evidence="3" key="1">
    <citation type="submission" date="2017-01" db="EMBL/GenBank/DDBJ databases">
        <authorList>
            <person name="Varghese N."/>
            <person name="Submissions S."/>
        </authorList>
    </citation>
    <scope>NUCLEOTIDE SEQUENCE [LARGE SCALE GENOMIC DNA]</scope>
    <source>
        <strain evidence="3">DSM 24913</strain>
    </source>
</reference>
<evidence type="ECO:0000259" key="1">
    <source>
        <dbReference type="Pfam" id="PF00535"/>
    </source>
</evidence>
<dbReference type="InterPro" id="IPR001173">
    <property type="entry name" value="Glyco_trans_2-like"/>
</dbReference>
<dbReference type="STRING" id="484498.SAMN05421686_10493"/>
<dbReference type="GO" id="GO:0016740">
    <property type="term" value="F:transferase activity"/>
    <property type="evidence" value="ECO:0007669"/>
    <property type="project" value="UniProtKB-KW"/>
</dbReference>
<dbReference type="Gene3D" id="3.90.550.10">
    <property type="entry name" value="Spore Coat Polysaccharide Biosynthesis Protein SpsA, Chain A"/>
    <property type="match status" value="1"/>
</dbReference>
<dbReference type="RefSeq" id="WP_139325785.1">
    <property type="nucleotide sequence ID" value="NZ_FTOH01000004.1"/>
</dbReference>
<name>A0A1N7LMV9_9GAMM</name>
<dbReference type="InterPro" id="IPR050834">
    <property type="entry name" value="Glycosyltransf_2"/>
</dbReference>
<evidence type="ECO:0000313" key="3">
    <source>
        <dbReference type="Proteomes" id="UP000185639"/>
    </source>
</evidence>
<dbReference type="OrthoDB" id="9801954at2"/>
<dbReference type="AlphaFoldDB" id="A0A1N7LMV9"/>
<dbReference type="PANTHER" id="PTHR43685:SF2">
    <property type="entry name" value="GLYCOSYLTRANSFERASE 2-LIKE DOMAIN-CONTAINING PROTEIN"/>
    <property type="match status" value="1"/>
</dbReference>
<gene>
    <name evidence="2" type="ORF">SAMN05421686_10493</name>
</gene>